<dbReference type="InterPro" id="IPR005013">
    <property type="entry name" value="DDOST_48_kDa_subunit"/>
</dbReference>
<comment type="similarity">
    <text evidence="5 14">Belongs to the DDOST 48 kDa subunit family.</text>
</comment>
<evidence type="ECO:0000256" key="7">
    <source>
        <dbReference type="ARBA" id="ARBA00022692"/>
    </source>
</evidence>
<evidence type="ECO:0000256" key="8">
    <source>
        <dbReference type="ARBA" id="ARBA00022728"/>
    </source>
</evidence>
<comment type="subcellular location">
    <subcellularLocation>
        <location evidence="14">Endoplasmic reticulum membrane</location>
        <topology evidence="14">Single-pass type I membrane protein</topology>
    </subcellularLocation>
    <subcellularLocation>
        <location evidence="2">Membrane</location>
        <topology evidence="2">Single-pass type I membrane protein</topology>
    </subcellularLocation>
    <subcellularLocation>
        <location evidence="1">Nucleus</location>
    </subcellularLocation>
</comment>
<evidence type="ECO:0000256" key="3">
    <source>
        <dbReference type="ARBA" id="ARBA00004922"/>
    </source>
</evidence>
<dbReference type="UniPathway" id="UPA00378"/>
<comment type="caution">
    <text evidence="18">The sequence shown here is derived from an EMBL/GenBank/DDBJ whole genome shotgun (WGS) entry which is preliminary data.</text>
</comment>
<evidence type="ECO:0000256" key="5">
    <source>
        <dbReference type="ARBA" id="ARBA00008743"/>
    </source>
</evidence>
<dbReference type="EMBL" id="VFLP01000063">
    <property type="protein sequence ID" value="TRX89748.1"/>
    <property type="molecule type" value="Genomic_DNA"/>
</dbReference>
<feature type="domain" description="OST48 middle" evidence="17">
    <location>
        <begin position="322"/>
        <end position="460"/>
    </location>
</feature>
<protein>
    <recommendedName>
        <fullName evidence="14">Dolichyl-diphosphooligosaccharide--protein glycosyltransferase subunit WBP1</fullName>
        <shortName evidence="14">Oligosaccharyl transferase subunit WBP1</shortName>
    </recommendedName>
</protein>
<keyword evidence="19" id="KW-1185">Reference proteome</keyword>
<keyword evidence="10" id="KW-1133">Transmembrane helix</keyword>
<evidence type="ECO:0000256" key="11">
    <source>
        <dbReference type="ARBA" id="ARBA00023136"/>
    </source>
</evidence>
<keyword evidence="6" id="KW-0507">mRNA processing</keyword>
<sequence>MRSLVSFLVLLLVAAVQAISSSGGNRLLVILEDVAEKEGYSKFLGDLEGRGFDIAYETPKSESLRLFHLGERSYDHVLLFPTKSKGLGPNLTPNILLDFVNAEGNILLALSGSKPVPSSLISVLLEFDINLPTDRQGLVVDHFNYDTASASEKHDVLLLPTPGPLRSGFKDLFSHHDSGEQGERGRGEVPSTAAVIAFPNGIGQTLGQGALLSPILRAPSTSYSYNPKDDSETVDDLFASGSQLSLVSALQARNSARFTVVGSADMLSDKWFDAKVNKVGEKDSVKTLNRDFAKAVSGWTFQEIGVLRVNWVEHHLNEQGSGNASNPKIYRIKNDVTYSISLSEYSWDKYIPFTVPEGDELQLEFSMLSPFYRLKLSPSISSEDSTTYTVSFKLPDQHGIFNFLVNYKRPFLSNVFEKRTVSVRHFAHDEWPRSFVISGAWPWIAGIGATVTGWLGFYILTIDFEIADDNNIKGRHGFGMWGSYNDTHRADERRFLDERGSGASLAPNGLNPATIMEKAVRERIVDSYFWKEQCFGVNEADIVDRVVSHVSFIGGTYGDSQKPSPFLCLAFKLLQLAPDDDVLEAYLQYGGEKFKYLRALACFYVRLTRKAENVFTVLEPFLEDRRKLRRRGRQGAQLTFVDEFVDQLLTKDRVCATSLWQMPKREILEDLDLLEPRVSPLGDIEDLLAEEDEEMGDVDAEGVVNGGGGGGGGDGSADEEEGEIGDDRRGRSGSSGTISELQRLSSQYDEYHDSHTTCAVQLQSHCTQSITAYAIGLCRSHEDLEKPDTTK</sequence>
<dbReference type="Pfam" id="PF03371">
    <property type="entry name" value="PRP38"/>
    <property type="match status" value="1"/>
</dbReference>
<dbReference type="GO" id="GO:0008250">
    <property type="term" value="C:oligosaccharyltransferase complex"/>
    <property type="evidence" value="ECO:0007669"/>
    <property type="project" value="TreeGrafter"/>
</dbReference>
<keyword evidence="13" id="KW-0539">Nucleus</keyword>
<keyword evidence="14" id="KW-0732">Signal</keyword>
<keyword evidence="7" id="KW-0812">Transmembrane</keyword>
<dbReference type="Proteomes" id="UP000319160">
    <property type="component" value="Unassembled WGS sequence"/>
</dbReference>
<evidence type="ECO:0000259" key="17">
    <source>
        <dbReference type="Pfam" id="PF23358"/>
    </source>
</evidence>
<comment type="subunit">
    <text evidence="14">Component of the oligosaccharyltransferase (OST) complex.</text>
</comment>
<evidence type="ECO:0000256" key="9">
    <source>
        <dbReference type="ARBA" id="ARBA00022824"/>
    </source>
</evidence>
<keyword evidence="11" id="KW-0472">Membrane</keyword>
<keyword evidence="12" id="KW-0508">mRNA splicing</keyword>
<comment type="function">
    <text evidence="14">Subunit of the oligosaccharyl transferase (OST) complex that catalyzes the initial transfer of a defined glycan (Glc(3)Man(9)GlcNAc(2) in eukaryotes) from the lipid carrier dolichol-pyrophosphate to an asparagine residue within an Asn-X-Ser/Thr consensus motif in nascent polypeptide chains, the first step in protein N-glycosylation. N-glycosylation occurs cotranslationally and the complex associates with the Sec61 complex at the channel-forming translocon complex that mediates protein translocation across the endoplasmic reticulum (ER).</text>
</comment>
<dbReference type="OrthoDB" id="29105at2759"/>
<evidence type="ECO:0000256" key="14">
    <source>
        <dbReference type="RuleBase" id="RU361142"/>
    </source>
</evidence>
<evidence type="ECO:0000256" key="1">
    <source>
        <dbReference type="ARBA" id="ARBA00004123"/>
    </source>
</evidence>
<keyword evidence="8" id="KW-0747">Spliceosome</keyword>
<comment type="similarity">
    <text evidence="4">Belongs to the PRP38 family.</text>
</comment>
<evidence type="ECO:0000256" key="6">
    <source>
        <dbReference type="ARBA" id="ARBA00022664"/>
    </source>
</evidence>
<dbReference type="Pfam" id="PF03345">
    <property type="entry name" value="OST48_N"/>
    <property type="match status" value="1"/>
</dbReference>
<dbReference type="GO" id="GO:0008380">
    <property type="term" value="P:RNA splicing"/>
    <property type="evidence" value="ECO:0007669"/>
    <property type="project" value="UniProtKB-KW"/>
</dbReference>
<evidence type="ECO:0000313" key="18">
    <source>
        <dbReference type="EMBL" id="TRX89748.1"/>
    </source>
</evidence>
<dbReference type="AlphaFoldDB" id="A0A553HP57"/>
<dbReference type="GO" id="GO:0006397">
    <property type="term" value="P:mRNA processing"/>
    <property type="evidence" value="ECO:0007669"/>
    <property type="project" value="UniProtKB-KW"/>
</dbReference>
<evidence type="ECO:0000256" key="13">
    <source>
        <dbReference type="ARBA" id="ARBA00023242"/>
    </source>
</evidence>
<dbReference type="GO" id="GO:0005681">
    <property type="term" value="C:spliceosomal complex"/>
    <property type="evidence" value="ECO:0007669"/>
    <property type="project" value="UniProtKB-KW"/>
</dbReference>
<feature type="chain" id="PRO_5022258354" description="Dolichyl-diphosphooligosaccharide--protein glycosyltransferase subunit WBP1" evidence="14">
    <location>
        <begin position="19"/>
        <end position="791"/>
    </location>
</feature>
<evidence type="ECO:0000256" key="10">
    <source>
        <dbReference type="ARBA" id="ARBA00022989"/>
    </source>
</evidence>
<feature type="signal peptide" evidence="14">
    <location>
        <begin position="1"/>
        <end position="18"/>
    </location>
</feature>
<reference evidence="19" key="1">
    <citation type="submission" date="2019-06" db="EMBL/GenBank/DDBJ databases">
        <title>Draft genome sequence of the griseofulvin-producing fungus Xylaria cubensis strain G536.</title>
        <authorList>
            <person name="Mead M.E."/>
            <person name="Raja H.A."/>
            <person name="Steenwyk J.L."/>
            <person name="Knowles S.L."/>
            <person name="Oberlies N.H."/>
            <person name="Rokas A."/>
        </authorList>
    </citation>
    <scope>NUCLEOTIDE SEQUENCE [LARGE SCALE GENOMIC DNA]</scope>
    <source>
        <strain evidence="19">G536</strain>
    </source>
</reference>
<evidence type="ECO:0000259" key="16">
    <source>
        <dbReference type="Pfam" id="PF03345"/>
    </source>
</evidence>
<evidence type="ECO:0000256" key="15">
    <source>
        <dbReference type="SAM" id="MobiDB-lite"/>
    </source>
</evidence>
<dbReference type="PANTHER" id="PTHR10830">
    <property type="entry name" value="DOLICHYL-DIPHOSPHOOLIGOSACCHARIDE--PROTEIN GLYCOSYLTRANSFERASE 48 KDA SUBUNIT"/>
    <property type="match status" value="1"/>
</dbReference>
<dbReference type="InterPro" id="IPR055457">
    <property type="entry name" value="OST48_N"/>
</dbReference>
<dbReference type="STRING" id="2512241.A0A553HP57"/>
<name>A0A553HP57_9PEZI</name>
<proteinExistence type="inferred from homology"/>
<evidence type="ECO:0000256" key="12">
    <source>
        <dbReference type="ARBA" id="ARBA00023187"/>
    </source>
</evidence>
<evidence type="ECO:0000256" key="2">
    <source>
        <dbReference type="ARBA" id="ARBA00004479"/>
    </source>
</evidence>
<feature type="domain" description="OST48 N-terminal" evidence="16">
    <location>
        <begin position="26"/>
        <end position="300"/>
    </location>
</feature>
<gene>
    <name evidence="18" type="ORF">FHL15_009338</name>
</gene>
<dbReference type="InterPro" id="IPR055459">
    <property type="entry name" value="OST48_MD"/>
</dbReference>
<keyword evidence="9 14" id="KW-0256">Endoplasmic reticulum</keyword>
<accession>A0A553HP57</accession>
<dbReference type="InterPro" id="IPR005037">
    <property type="entry name" value="PRP38"/>
</dbReference>
<comment type="pathway">
    <text evidence="3 14">Protein modification; protein glycosylation.</text>
</comment>
<feature type="region of interest" description="Disordered" evidence="15">
    <location>
        <begin position="699"/>
        <end position="739"/>
    </location>
</feature>
<organism evidence="18 19">
    <name type="scientific">Xylaria flabelliformis</name>
    <dbReference type="NCBI Taxonomy" id="2512241"/>
    <lineage>
        <taxon>Eukaryota</taxon>
        <taxon>Fungi</taxon>
        <taxon>Dikarya</taxon>
        <taxon>Ascomycota</taxon>
        <taxon>Pezizomycotina</taxon>
        <taxon>Sordariomycetes</taxon>
        <taxon>Xylariomycetidae</taxon>
        <taxon>Xylariales</taxon>
        <taxon>Xylariaceae</taxon>
        <taxon>Xylaria</taxon>
    </lineage>
</organism>
<evidence type="ECO:0000313" key="19">
    <source>
        <dbReference type="Proteomes" id="UP000319160"/>
    </source>
</evidence>
<dbReference type="GO" id="GO:0018279">
    <property type="term" value="P:protein N-linked glycosylation via asparagine"/>
    <property type="evidence" value="ECO:0007669"/>
    <property type="project" value="UniProtKB-UniRule"/>
</dbReference>
<feature type="compositionally biased region" description="Gly residues" evidence="15">
    <location>
        <begin position="704"/>
        <end position="715"/>
    </location>
</feature>
<dbReference type="Pfam" id="PF23358">
    <property type="entry name" value="OST48_MD"/>
    <property type="match status" value="1"/>
</dbReference>
<evidence type="ECO:0000256" key="4">
    <source>
        <dbReference type="ARBA" id="ARBA00006164"/>
    </source>
</evidence>
<dbReference type="PANTHER" id="PTHR10830:SF0">
    <property type="entry name" value="DOLICHYL-DIPHOSPHOOLIGOSACCHARIDE--PROTEIN GLYCOSYLTRANSFERASE 48 KDA SUBUNIT"/>
    <property type="match status" value="1"/>
</dbReference>